<gene>
    <name evidence="8" type="ORF">ACFPOF_30585</name>
</gene>
<dbReference type="EMBL" id="JBHSMI010000067">
    <property type="protein sequence ID" value="MFC5407095.1"/>
    <property type="molecule type" value="Genomic_DNA"/>
</dbReference>
<sequence length="452" mass="48247">MNKFTKKASTVVASTVLLSVLAACGSNDDNKPAASPSASGGASSEAPASSASAAPEAGSVKLKFYAQYSGPEKGVYDAAVEAMKAVMPEVSVEFEVAAQDDEQKIKTYAAAGSLPDIFFASSGLIETFKNSNNLYVMDDIVKQLDIESKLNDSSKPMLRNKDGHSYAVPNVGQWAAVMYYNKELFDQNGVKVPSNFNEYMDAVKAFKAKNITPLALFAKEKWPGVQLLDMAVVGSEPAGLKKLDGGEGTFSDEAYAKAADKLTQLASAGLLSKNAFNTTADDAAAQFISGKAAMYLNGAWSLGDIYDKMGDKAGILYSPLADADKAESVQWNVSGGGFNQGFAVSNNSANKEIAAKYAALYSLEFAKQRVIQIGDPNSILAEKVAPTNGLNPLQQKYADDSANFKTMTTFAWGYENAKFKTAVEDNTQKLLAGQKTESYIKDMNKALENARK</sequence>
<dbReference type="Pfam" id="PF01547">
    <property type="entry name" value="SBP_bac_1"/>
    <property type="match status" value="1"/>
</dbReference>
<dbReference type="Proteomes" id="UP001596113">
    <property type="component" value="Unassembled WGS sequence"/>
</dbReference>
<evidence type="ECO:0000256" key="5">
    <source>
        <dbReference type="ARBA" id="ARBA00023288"/>
    </source>
</evidence>
<comment type="caution">
    <text evidence="8">The sequence shown here is derived from an EMBL/GenBank/DDBJ whole genome shotgun (WGS) entry which is preliminary data.</text>
</comment>
<keyword evidence="3" id="KW-0472">Membrane</keyword>
<evidence type="ECO:0000256" key="1">
    <source>
        <dbReference type="ARBA" id="ARBA00022475"/>
    </source>
</evidence>
<name>A0ABW0I0P0_9BACL</name>
<evidence type="ECO:0000256" key="4">
    <source>
        <dbReference type="ARBA" id="ARBA00023139"/>
    </source>
</evidence>
<evidence type="ECO:0000256" key="3">
    <source>
        <dbReference type="ARBA" id="ARBA00023136"/>
    </source>
</evidence>
<keyword evidence="5" id="KW-0449">Lipoprotein</keyword>
<evidence type="ECO:0000256" key="7">
    <source>
        <dbReference type="SAM" id="SignalP"/>
    </source>
</evidence>
<feature type="region of interest" description="Disordered" evidence="6">
    <location>
        <begin position="27"/>
        <end position="52"/>
    </location>
</feature>
<dbReference type="PANTHER" id="PTHR43649:SF33">
    <property type="entry name" value="POLYGALACTURONAN_RHAMNOGALACTURONAN-BINDING PROTEIN YTCQ"/>
    <property type="match status" value="1"/>
</dbReference>
<keyword evidence="2 7" id="KW-0732">Signal</keyword>
<evidence type="ECO:0000256" key="6">
    <source>
        <dbReference type="SAM" id="MobiDB-lite"/>
    </source>
</evidence>
<keyword evidence="4" id="KW-0564">Palmitate</keyword>
<dbReference type="PANTHER" id="PTHR43649">
    <property type="entry name" value="ARABINOSE-BINDING PROTEIN-RELATED"/>
    <property type="match status" value="1"/>
</dbReference>
<keyword evidence="9" id="KW-1185">Reference proteome</keyword>
<protein>
    <submittedName>
        <fullName evidence="8">ABC transporter substrate-binding protein</fullName>
    </submittedName>
</protein>
<feature type="signal peptide" evidence="7">
    <location>
        <begin position="1"/>
        <end position="22"/>
    </location>
</feature>
<dbReference type="RefSeq" id="WP_378139449.1">
    <property type="nucleotide sequence ID" value="NZ_JBHSMI010000067.1"/>
</dbReference>
<dbReference type="InterPro" id="IPR006059">
    <property type="entry name" value="SBP"/>
</dbReference>
<proteinExistence type="predicted"/>
<accession>A0ABW0I0P0</accession>
<evidence type="ECO:0000313" key="8">
    <source>
        <dbReference type="EMBL" id="MFC5407095.1"/>
    </source>
</evidence>
<feature type="chain" id="PRO_5046360209" evidence="7">
    <location>
        <begin position="23"/>
        <end position="452"/>
    </location>
</feature>
<keyword evidence="1" id="KW-1003">Cell membrane</keyword>
<reference evidence="9" key="1">
    <citation type="journal article" date="2019" name="Int. J. Syst. Evol. Microbiol.">
        <title>The Global Catalogue of Microorganisms (GCM) 10K type strain sequencing project: providing services to taxonomists for standard genome sequencing and annotation.</title>
        <authorList>
            <consortium name="The Broad Institute Genomics Platform"/>
            <consortium name="The Broad Institute Genome Sequencing Center for Infectious Disease"/>
            <person name="Wu L."/>
            <person name="Ma J."/>
        </authorList>
    </citation>
    <scope>NUCLEOTIDE SEQUENCE [LARGE SCALE GENOMIC DNA]</scope>
    <source>
        <strain evidence="9">CGMCC 1.18575</strain>
    </source>
</reference>
<dbReference type="SUPFAM" id="SSF53850">
    <property type="entry name" value="Periplasmic binding protein-like II"/>
    <property type="match status" value="1"/>
</dbReference>
<dbReference type="InterPro" id="IPR050490">
    <property type="entry name" value="Bact_solute-bd_prot1"/>
</dbReference>
<evidence type="ECO:0000313" key="9">
    <source>
        <dbReference type="Proteomes" id="UP001596113"/>
    </source>
</evidence>
<dbReference type="Gene3D" id="3.40.190.10">
    <property type="entry name" value="Periplasmic binding protein-like II"/>
    <property type="match status" value="2"/>
</dbReference>
<feature type="compositionally biased region" description="Low complexity" evidence="6">
    <location>
        <begin position="32"/>
        <end position="52"/>
    </location>
</feature>
<dbReference type="PROSITE" id="PS51257">
    <property type="entry name" value="PROKAR_LIPOPROTEIN"/>
    <property type="match status" value="1"/>
</dbReference>
<evidence type="ECO:0000256" key="2">
    <source>
        <dbReference type="ARBA" id="ARBA00022729"/>
    </source>
</evidence>
<organism evidence="8 9">
    <name type="scientific">Cohnella soli</name>
    <dbReference type="NCBI Taxonomy" id="425005"/>
    <lineage>
        <taxon>Bacteria</taxon>
        <taxon>Bacillati</taxon>
        <taxon>Bacillota</taxon>
        <taxon>Bacilli</taxon>
        <taxon>Bacillales</taxon>
        <taxon>Paenibacillaceae</taxon>
        <taxon>Cohnella</taxon>
    </lineage>
</organism>